<keyword evidence="2" id="KW-1185">Reference proteome</keyword>
<protein>
    <submittedName>
        <fullName evidence="1">Uncharacterized protein</fullName>
    </submittedName>
</protein>
<organism evidence="1 2">
    <name type="scientific">Schizopora paradoxa</name>
    <dbReference type="NCBI Taxonomy" id="27342"/>
    <lineage>
        <taxon>Eukaryota</taxon>
        <taxon>Fungi</taxon>
        <taxon>Dikarya</taxon>
        <taxon>Basidiomycota</taxon>
        <taxon>Agaricomycotina</taxon>
        <taxon>Agaricomycetes</taxon>
        <taxon>Hymenochaetales</taxon>
        <taxon>Schizoporaceae</taxon>
        <taxon>Schizopora</taxon>
    </lineage>
</organism>
<proteinExistence type="predicted"/>
<reference evidence="1 2" key="1">
    <citation type="submission" date="2015-04" db="EMBL/GenBank/DDBJ databases">
        <title>Complete genome sequence of Schizopora paradoxa KUC8140, a cosmopolitan wood degrader in East Asia.</title>
        <authorList>
            <consortium name="DOE Joint Genome Institute"/>
            <person name="Min B."/>
            <person name="Park H."/>
            <person name="Jang Y."/>
            <person name="Kim J.-J."/>
            <person name="Kim K.H."/>
            <person name="Pangilinan J."/>
            <person name="Lipzen A."/>
            <person name="Riley R."/>
            <person name="Grigoriev I.V."/>
            <person name="Spatafora J.W."/>
            <person name="Choi I.-G."/>
        </authorList>
    </citation>
    <scope>NUCLEOTIDE SEQUENCE [LARGE SCALE GENOMIC DNA]</scope>
    <source>
        <strain evidence="1 2">KUC8140</strain>
    </source>
</reference>
<dbReference type="Proteomes" id="UP000053477">
    <property type="component" value="Unassembled WGS sequence"/>
</dbReference>
<sequence>MEKYQLKRFKSFIKCMNRLNPNLYPLPLLKGSFIGGLRQARRGDIIPDYSFHEVAVDHSTVVLPASVTGHGHL</sequence>
<gene>
    <name evidence="1" type="ORF">SCHPADRAFT_559678</name>
</gene>
<dbReference type="EMBL" id="KQ086051">
    <property type="protein sequence ID" value="KLO09595.1"/>
    <property type="molecule type" value="Genomic_DNA"/>
</dbReference>
<accession>A0A0H2RCP0</accession>
<dbReference type="AlphaFoldDB" id="A0A0H2RCP0"/>
<evidence type="ECO:0000313" key="2">
    <source>
        <dbReference type="Proteomes" id="UP000053477"/>
    </source>
</evidence>
<evidence type="ECO:0000313" key="1">
    <source>
        <dbReference type="EMBL" id="KLO09595.1"/>
    </source>
</evidence>
<name>A0A0H2RCP0_9AGAM</name>
<dbReference type="InParanoid" id="A0A0H2RCP0"/>